<name>A0A2N7LFE5_9GAMM</name>
<dbReference type="InterPro" id="IPR011095">
    <property type="entry name" value="Dala_Dala_lig_C"/>
</dbReference>
<dbReference type="Gene3D" id="3.30.1490.20">
    <property type="entry name" value="ATP-grasp fold, A domain"/>
    <property type="match status" value="1"/>
</dbReference>
<organism evidence="6 7">
    <name type="scientific">Enterovibrio norvegicus</name>
    <dbReference type="NCBI Taxonomy" id="188144"/>
    <lineage>
        <taxon>Bacteria</taxon>
        <taxon>Pseudomonadati</taxon>
        <taxon>Pseudomonadota</taxon>
        <taxon>Gammaproteobacteria</taxon>
        <taxon>Vibrionales</taxon>
        <taxon>Vibrionaceae</taxon>
        <taxon>Enterovibrio</taxon>
    </lineage>
</organism>
<dbReference type="GO" id="GO:0005524">
    <property type="term" value="F:ATP binding"/>
    <property type="evidence" value="ECO:0007669"/>
    <property type="project" value="UniProtKB-UniRule"/>
</dbReference>
<dbReference type="InterPro" id="IPR013815">
    <property type="entry name" value="ATP_grasp_subdomain_1"/>
</dbReference>
<dbReference type="GO" id="GO:0008716">
    <property type="term" value="F:D-alanine-D-alanine ligase activity"/>
    <property type="evidence" value="ECO:0007669"/>
    <property type="project" value="InterPro"/>
</dbReference>
<dbReference type="Gene3D" id="3.40.50.20">
    <property type="match status" value="1"/>
</dbReference>
<dbReference type="SUPFAM" id="SSF52440">
    <property type="entry name" value="PreATP-grasp domain"/>
    <property type="match status" value="1"/>
</dbReference>
<evidence type="ECO:0000313" key="7">
    <source>
        <dbReference type="Proteomes" id="UP000235387"/>
    </source>
</evidence>
<proteinExistence type="inferred from homology"/>
<evidence type="ECO:0000259" key="5">
    <source>
        <dbReference type="PROSITE" id="PS50975"/>
    </source>
</evidence>
<keyword evidence="4" id="KW-0547">Nucleotide-binding</keyword>
<reference evidence="7" key="1">
    <citation type="submission" date="2016-07" db="EMBL/GenBank/DDBJ databases">
        <title>Nontailed viruses are major unrecognized killers of bacteria in the ocean.</title>
        <authorList>
            <person name="Kauffman K."/>
            <person name="Hussain F."/>
            <person name="Yang J."/>
            <person name="Arevalo P."/>
            <person name="Brown J."/>
            <person name="Cutler M."/>
            <person name="Kelly L."/>
            <person name="Polz M.F."/>
        </authorList>
    </citation>
    <scope>NUCLEOTIDE SEQUENCE [LARGE SCALE GENOMIC DNA]</scope>
    <source>
        <strain evidence="7">10N.261.45.A10</strain>
    </source>
</reference>
<dbReference type="SUPFAM" id="SSF56059">
    <property type="entry name" value="Glutathione synthetase ATP-binding domain-like"/>
    <property type="match status" value="1"/>
</dbReference>
<dbReference type="RefSeq" id="WP_102318688.1">
    <property type="nucleotide sequence ID" value="NZ_JBFRLP010000020.1"/>
</dbReference>
<dbReference type="PANTHER" id="PTHR23132">
    <property type="entry name" value="D-ALANINE--D-ALANINE LIGASE"/>
    <property type="match status" value="1"/>
</dbReference>
<sequence length="389" mass="43323">MSAALFNQEQIKWIKRQVKIAIVCGGEKHQSDNYIYENLSPRSTKTYRLVAEDIADAMHSAGFRRVSLLEESMKLPRQLKDGEFDLVFANSGGLQGFDSMCHLPSMLEMLGVPYVGHAPMTAGLLDNKLMFKNELSALGIPTAPFITLQPESPFFSDSQVRMLDHMDADFGQGYIVKPVVGRASIHVHPVFDRDDLVNVVNQVHAATNNAVIIEPYLSGAEFVAAVMGPVVYRDGELEEQDHPLVFSVTERLLADDELIFTSMDVCPITSDRLKAVLDEQLKADISALACQIFRAFNLQTLIRVDLRMDKKGRLFVLEANPKPDLKSPKDSEVNLVSYGLSREGLDYESLIQSLLFNRLQQLHRYRPTNVSHCLTAAFSELGSEGGGCE</sequence>
<comment type="similarity">
    <text evidence="1">Belongs to the D-alanine--D-alanine ligase family.</text>
</comment>
<dbReference type="PROSITE" id="PS50975">
    <property type="entry name" value="ATP_GRASP"/>
    <property type="match status" value="1"/>
</dbReference>
<gene>
    <name evidence="6" type="ORF">BCT23_10020</name>
</gene>
<evidence type="ECO:0000256" key="1">
    <source>
        <dbReference type="ARBA" id="ARBA00010871"/>
    </source>
</evidence>
<evidence type="ECO:0000256" key="4">
    <source>
        <dbReference type="PROSITE-ProRule" id="PRU00409"/>
    </source>
</evidence>
<dbReference type="InterPro" id="IPR016185">
    <property type="entry name" value="PreATP-grasp_dom_sf"/>
</dbReference>
<dbReference type="GO" id="GO:0046872">
    <property type="term" value="F:metal ion binding"/>
    <property type="evidence" value="ECO:0007669"/>
    <property type="project" value="InterPro"/>
</dbReference>
<evidence type="ECO:0000313" key="6">
    <source>
        <dbReference type="EMBL" id="PMN94186.1"/>
    </source>
</evidence>
<dbReference type="InterPro" id="IPR011761">
    <property type="entry name" value="ATP-grasp"/>
</dbReference>
<evidence type="ECO:0000256" key="3">
    <source>
        <dbReference type="ARBA" id="ARBA00023316"/>
    </source>
</evidence>
<dbReference type="GO" id="GO:0071555">
    <property type="term" value="P:cell wall organization"/>
    <property type="evidence" value="ECO:0007669"/>
    <property type="project" value="UniProtKB-KW"/>
</dbReference>
<keyword evidence="3" id="KW-0961">Cell wall biogenesis/degradation</keyword>
<accession>A0A2N7LFE5</accession>
<dbReference type="STRING" id="1190603.A1OO_09965"/>
<dbReference type="Pfam" id="PF07478">
    <property type="entry name" value="Dala_Dala_lig_C"/>
    <property type="match status" value="1"/>
</dbReference>
<evidence type="ECO:0000256" key="2">
    <source>
        <dbReference type="ARBA" id="ARBA00022598"/>
    </source>
</evidence>
<keyword evidence="4" id="KW-0067">ATP-binding</keyword>
<dbReference type="Gene3D" id="3.30.470.20">
    <property type="entry name" value="ATP-grasp fold, B domain"/>
    <property type="match status" value="1"/>
</dbReference>
<dbReference type="PANTHER" id="PTHR23132:SF23">
    <property type="entry name" value="D-ALANINE--D-ALANINE LIGASE B"/>
    <property type="match status" value="1"/>
</dbReference>
<keyword evidence="2 6" id="KW-0436">Ligase</keyword>
<dbReference type="Proteomes" id="UP000235387">
    <property type="component" value="Unassembled WGS sequence"/>
</dbReference>
<dbReference type="EMBL" id="MDAL01000008">
    <property type="protein sequence ID" value="PMN94186.1"/>
    <property type="molecule type" value="Genomic_DNA"/>
</dbReference>
<feature type="domain" description="ATP-grasp" evidence="5">
    <location>
        <begin position="132"/>
        <end position="356"/>
    </location>
</feature>
<comment type="caution">
    <text evidence="6">The sequence shown here is derived from an EMBL/GenBank/DDBJ whole genome shotgun (WGS) entry which is preliminary data.</text>
</comment>
<dbReference type="AlphaFoldDB" id="A0A2N7LFE5"/>
<protein>
    <submittedName>
        <fullName evidence="6">D-alanine--D-alanine ligase</fullName>
    </submittedName>
</protein>